<dbReference type="Proteomes" id="UP000283530">
    <property type="component" value="Unassembled WGS sequence"/>
</dbReference>
<evidence type="ECO:0000313" key="3">
    <source>
        <dbReference type="Proteomes" id="UP000283530"/>
    </source>
</evidence>
<dbReference type="OrthoDB" id="1221281at2759"/>
<reference evidence="2 3" key="1">
    <citation type="journal article" date="2019" name="Nat. Plants">
        <title>Stout camphor tree genome fills gaps in understanding of flowering plant genome evolution.</title>
        <authorList>
            <person name="Chaw S.M."/>
            <person name="Liu Y.C."/>
            <person name="Wu Y.W."/>
            <person name="Wang H.Y."/>
            <person name="Lin C.I."/>
            <person name="Wu C.S."/>
            <person name="Ke H.M."/>
            <person name="Chang L.Y."/>
            <person name="Hsu C.Y."/>
            <person name="Yang H.T."/>
            <person name="Sudianto E."/>
            <person name="Hsu M.H."/>
            <person name="Wu K.P."/>
            <person name="Wang L.N."/>
            <person name="Leebens-Mack J.H."/>
            <person name="Tsai I.J."/>
        </authorList>
    </citation>
    <scope>NUCLEOTIDE SEQUENCE [LARGE SCALE GENOMIC DNA]</scope>
    <source>
        <strain evidence="3">cv. Chaw 1501</strain>
        <tissue evidence="2">Young leaves</tissue>
    </source>
</reference>
<dbReference type="InterPro" id="IPR026960">
    <property type="entry name" value="RVT-Znf"/>
</dbReference>
<gene>
    <name evidence="2" type="ORF">CKAN_01404400</name>
</gene>
<name>A0A3S3NCZ3_9MAGN</name>
<sequence>MGSNVASTEESQKGETKSHRLLLVASINLDTCWSGSCCWGGLFLLEPPPDDGSLFGRFKAPWLAIQGRILTMDNLCRRKMIVINACSLCLAVEESTYHLLIHCDMENTLWIGFSENSTAVGCSLSPS</sequence>
<evidence type="ECO:0000313" key="2">
    <source>
        <dbReference type="EMBL" id="RWR85191.1"/>
    </source>
</evidence>
<protein>
    <submittedName>
        <fullName evidence="2">Serine/threonine-protein phosphatase 4 regulatory subunit 3-like protein isoform X1</fullName>
    </submittedName>
</protein>
<accession>A0A3S3NCZ3</accession>
<keyword evidence="3" id="KW-1185">Reference proteome</keyword>
<comment type="caution">
    <text evidence="2">The sequence shown here is derived from an EMBL/GenBank/DDBJ whole genome shotgun (WGS) entry which is preliminary data.</text>
</comment>
<dbReference type="EMBL" id="QPKB01000005">
    <property type="protein sequence ID" value="RWR85191.1"/>
    <property type="molecule type" value="Genomic_DNA"/>
</dbReference>
<feature type="domain" description="Reverse transcriptase zinc-binding" evidence="1">
    <location>
        <begin position="62"/>
        <end position="110"/>
    </location>
</feature>
<dbReference type="AlphaFoldDB" id="A0A3S3NCZ3"/>
<proteinExistence type="predicted"/>
<dbReference type="Pfam" id="PF13966">
    <property type="entry name" value="zf-RVT"/>
    <property type="match status" value="1"/>
</dbReference>
<evidence type="ECO:0000259" key="1">
    <source>
        <dbReference type="Pfam" id="PF13966"/>
    </source>
</evidence>
<organism evidence="2 3">
    <name type="scientific">Cinnamomum micranthum f. kanehirae</name>
    <dbReference type="NCBI Taxonomy" id="337451"/>
    <lineage>
        <taxon>Eukaryota</taxon>
        <taxon>Viridiplantae</taxon>
        <taxon>Streptophyta</taxon>
        <taxon>Embryophyta</taxon>
        <taxon>Tracheophyta</taxon>
        <taxon>Spermatophyta</taxon>
        <taxon>Magnoliopsida</taxon>
        <taxon>Magnoliidae</taxon>
        <taxon>Laurales</taxon>
        <taxon>Lauraceae</taxon>
        <taxon>Cinnamomum</taxon>
    </lineage>
</organism>